<name>A0AAP8MDP4_9GAMM</name>
<dbReference type="InterPro" id="IPR016477">
    <property type="entry name" value="Fructo-/Ketosamine-3-kinase"/>
</dbReference>
<dbReference type="KEGG" id="hja:BST95_04925"/>
<dbReference type="PANTHER" id="PTHR12149">
    <property type="entry name" value="FRUCTOSAMINE 3 KINASE-RELATED PROTEIN"/>
    <property type="match status" value="1"/>
</dbReference>
<dbReference type="SUPFAM" id="SSF56112">
    <property type="entry name" value="Protein kinase-like (PK-like)"/>
    <property type="match status" value="1"/>
</dbReference>
<dbReference type="Pfam" id="PF03881">
    <property type="entry name" value="Fructosamin_kin"/>
    <property type="match status" value="1"/>
</dbReference>
<organism evidence="3 4">
    <name type="scientific">Halioglobus japonicus</name>
    <dbReference type="NCBI Taxonomy" id="930805"/>
    <lineage>
        <taxon>Bacteria</taxon>
        <taxon>Pseudomonadati</taxon>
        <taxon>Pseudomonadota</taxon>
        <taxon>Gammaproteobacteria</taxon>
        <taxon>Cellvibrionales</taxon>
        <taxon>Halieaceae</taxon>
        <taxon>Halioglobus</taxon>
    </lineage>
</organism>
<dbReference type="AlphaFoldDB" id="A0AAP8MDP4"/>
<proteinExistence type="inferred from homology"/>
<evidence type="ECO:0000313" key="4">
    <source>
        <dbReference type="Proteomes" id="UP000235162"/>
    </source>
</evidence>
<accession>A0AAP8MDP4</accession>
<dbReference type="PANTHER" id="PTHR12149:SF8">
    <property type="entry name" value="PROTEIN-RIBULOSAMINE 3-KINASE"/>
    <property type="match status" value="1"/>
</dbReference>
<protein>
    <submittedName>
        <fullName evidence="3">Fructosamine kinase family protein</fullName>
    </submittedName>
</protein>
<comment type="similarity">
    <text evidence="1 2">Belongs to the fructosamine kinase family.</text>
</comment>
<comment type="caution">
    <text evidence="3">The sequence shown here is derived from an EMBL/GenBank/DDBJ whole genome shotgun (WGS) entry which is preliminary data.</text>
</comment>
<dbReference type="GO" id="GO:0016301">
    <property type="term" value="F:kinase activity"/>
    <property type="evidence" value="ECO:0007669"/>
    <property type="project" value="UniProtKB-UniRule"/>
</dbReference>
<dbReference type="Gene3D" id="3.30.200.20">
    <property type="entry name" value="Phosphorylase Kinase, domain 1"/>
    <property type="match status" value="1"/>
</dbReference>
<gene>
    <name evidence="3" type="ORF">C0029_13490</name>
</gene>
<evidence type="ECO:0000256" key="1">
    <source>
        <dbReference type="ARBA" id="ARBA00009460"/>
    </source>
</evidence>
<dbReference type="RefSeq" id="WP_084198389.1">
    <property type="nucleotide sequence ID" value="NZ_BMYL01000003.1"/>
</dbReference>
<keyword evidence="4" id="KW-1185">Reference proteome</keyword>
<dbReference type="EMBL" id="PKUR01000003">
    <property type="protein sequence ID" value="PLW85624.1"/>
    <property type="molecule type" value="Genomic_DNA"/>
</dbReference>
<dbReference type="Proteomes" id="UP000235162">
    <property type="component" value="Unassembled WGS sequence"/>
</dbReference>
<evidence type="ECO:0000256" key="2">
    <source>
        <dbReference type="PIRNR" id="PIRNR006221"/>
    </source>
</evidence>
<dbReference type="PIRSF" id="PIRSF006221">
    <property type="entry name" value="Ketosamine-3-kinase"/>
    <property type="match status" value="1"/>
</dbReference>
<evidence type="ECO:0000313" key="3">
    <source>
        <dbReference type="EMBL" id="PLW85624.1"/>
    </source>
</evidence>
<reference evidence="3 4" key="1">
    <citation type="submission" date="2018-01" db="EMBL/GenBank/DDBJ databases">
        <title>The draft genome sequence of Halioglobus japonicus S1-36.</title>
        <authorList>
            <person name="Du Z.-J."/>
            <person name="Shi M.-J."/>
        </authorList>
    </citation>
    <scope>NUCLEOTIDE SEQUENCE [LARGE SCALE GENOMIC DNA]</scope>
    <source>
        <strain evidence="3 4">S1-36</strain>
    </source>
</reference>
<sequence>MRDWEGISAAISAATGPPFVTRHSRAVGGGCINEAACLEGDGARYFVKFNQRDRLPMFEAEAAGLAALSDSGTIRAPRPVATGVDGKRAWLAMEYIELGPISPQSSAALGRQLAAMHRCSATFFGWSRDNTIGATPQLNMQTDSWIEFYREQRLHYQLRLAQENGAPARLYDNGQRLMEVLSVFFGSYNPVPSLLHGDLWGGNAAADQSGRPVLFDPAVYYGDREADLAMTELFGGFDDRFYQSYRDTWDIDPGYSTRKVLYNLYHVLNHYNLFGGAYAGQAEDMVARLLAHI</sequence>
<keyword evidence="2 3" id="KW-0418">Kinase</keyword>
<keyword evidence="2" id="KW-0808">Transferase</keyword>
<dbReference type="InterPro" id="IPR011009">
    <property type="entry name" value="Kinase-like_dom_sf"/>
</dbReference>
<dbReference type="Gene3D" id="3.90.1200.10">
    <property type="match status" value="1"/>
</dbReference>